<gene>
    <name evidence="3" type="ORF">DWU89_11980</name>
    <name evidence="2" type="ORF">H8784_11675</name>
</gene>
<evidence type="ECO:0000313" key="3">
    <source>
        <dbReference type="EMBL" id="RDU48885.1"/>
    </source>
</evidence>
<dbReference type="Proteomes" id="UP000629596">
    <property type="component" value="Unassembled WGS sequence"/>
</dbReference>
<evidence type="ECO:0000256" key="1">
    <source>
        <dbReference type="SAM" id="Phobius"/>
    </source>
</evidence>
<comment type="caution">
    <text evidence="3">The sequence shown here is derived from an EMBL/GenBank/DDBJ whole genome shotgun (WGS) entry which is preliminary data.</text>
</comment>
<dbReference type="AlphaFoldDB" id="A0A3D8HD35"/>
<keyword evidence="1" id="KW-0472">Membrane</keyword>
<feature type="transmembrane region" description="Helical" evidence="1">
    <location>
        <begin position="30"/>
        <end position="46"/>
    </location>
</feature>
<dbReference type="RefSeq" id="WP_115499876.1">
    <property type="nucleotide sequence ID" value="NZ_JACRTI010000027.1"/>
</dbReference>
<proteinExistence type="predicted"/>
<keyword evidence="5" id="KW-1185">Reference proteome</keyword>
<dbReference type="Proteomes" id="UP000256321">
    <property type="component" value="Unassembled WGS sequence"/>
</dbReference>
<dbReference type="EMBL" id="JACRTI010000027">
    <property type="protein sequence ID" value="MBC8602369.1"/>
    <property type="molecule type" value="Genomic_DNA"/>
</dbReference>
<dbReference type="Gene3D" id="2.170.120.30">
    <property type="match status" value="2"/>
</dbReference>
<evidence type="ECO:0000313" key="5">
    <source>
        <dbReference type="Proteomes" id="UP000629596"/>
    </source>
</evidence>
<dbReference type="Gene3D" id="2.170.120.40">
    <property type="entry name" value="YbbR-like domain"/>
    <property type="match status" value="1"/>
</dbReference>
<sequence length="337" mass="37956">MSRLGQINQTFKSIRIEIKAFLHRQKWKEALIFFFFVLLALGFWLLQSLQQEYEIDINIPVKYKNVPPDISFTETPPEAITVKVKDKGSVLLNYSFGRSFAPIEANMKDQPEKTGKLVINRKSIESDIKKQLIATTSLVSFEPQQIEVAYSKRIKKDIPVVFNGTIRTNAGFKISGDITITPHNISVYASDVVLDTLKEVKTVFTDIKKGNKTITRNVQLQKIDGTTFDPASVSVTVPIEEYTEKTLEIPVICTDLPPHYTLRTFPSVVKVSCSVPLSRFKNVSADDFEIRISFADLEQNVSGTLPLKLNKKPAGVDIATIAPDRIEFILEQTKSND</sequence>
<evidence type="ECO:0000313" key="4">
    <source>
        <dbReference type="Proteomes" id="UP000256321"/>
    </source>
</evidence>
<dbReference type="EMBL" id="QREV01000027">
    <property type="protein sequence ID" value="RDU48885.1"/>
    <property type="molecule type" value="Genomic_DNA"/>
</dbReference>
<dbReference type="PANTHER" id="PTHR37804:SF1">
    <property type="entry name" value="CDAA REGULATORY PROTEIN CDAR"/>
    <property type="match status" value="1"/>
</dbReference>
<reference evidence="2 5" key="2">
    <citation type="submission" date="2020-08" db="EMBL/GenBank/DDBJ databases">
        <title>Genome public.</title>
        <authorList>
            <person name="Liu C."/>
            <person name="Sun Q."/>
        </authorList>
    </citation>
    <scope>NUCLEOTIDE SEQUENCE [LARGE SCALE GENOMIC DNA]</scope>
    <source>
        <strain evidence="2 5">426_9</strain>
    </source>
</reference>
<organism evidence="3 4">
    <name type="scientific">Parabacteroides acidifaciens</name>
    <dbReference type="NCBI Taxonomy" id="2290935"/>
    <lineage>
        <taxon>Bacteria</taxon>
        <taxon>Pseudomonadati</taxon>
        <taxon>Bacteroidota</taxon>
        <taxon>Bacteroidia</taxon>
        <taxon>Bacteroidales</taxon>
        <taxon>Tannerellaceae</taxon>
        <taxon>Parabacteroides</taxon>
    </lineage>
</organism>
<keyword evidence="1" id="KW-1133">Transmembrane helix</keyword>
<evidence type="ECO:0000313" key="2">
    <source>
        <dbReference type="EMBL" id="MBC8602369.1"/>
    </source>
</evidence>
<reference evidence="3 4" key="1">
    <citation type="submission" date="2018-07" db="EMBL/GenBank/DDBJ databases">
        <title>Parabacteroides acidifaciens nov. sp., isolated from human feces.</title>
        <authorList>
            <person name="Wang Y.J."/>
        </authorList>
    </citation>
    <scope>NUCLEOTIDE SEQUENCE [LARGE SCALE GENOMIC DNA]</scope>
    <source>
        <strain evidence="3 4">426-9</strain>
    </source>
</reference>
<dbReference type="PANTHER" id="PTHR37804">
    <property type="entry name" value="CDAA REGULATORY PROTEIN CDAR"/>
    <property type="match status" value="1"/>
</dbReference>
<name>A0A3D8HD35_9BACT</name>
<dbReference type="InterPro" id="IPR053154">
    <property type="entry name" value="c-di-AMP_regulator"/>
</dbReference>
<accession>A0A3D8HD35</accession>
<keyword evidence="1" id="KW-0812">Transmembrane</keyword>
<protein>
    <submittedName>
        <fullName evidence="3">YbbR-like domain-containing protein</fullName>
    </submittedName>
</protein>